<name>A0A1L6ZH14_BACIA</name>
<accession>A0A1L6ZH14</accession>
<dbReference type="EMBL" id="CP015607">
    <property type="protein sequence ID" value="APT45794.1"/>
    <property type="molecule type" value="Genomic_DNA"/>
</dbReference>
<dbReference type="Proteomes" id="UP000185426">
    <property type="component" value="Chromosome"/>
</dbReference>
<evidence type="ECO:0000313" key="2">
    <source>
        <dbReference type="Proteomes" id="UP000185426"/>
    </source>
</evidence>
<proteinExistence type="predicted"/>
<sequence>MKHTLFIAKFMDDRRSVYSYMITNYEGIKASGSFVTLGKRNNQNTDYRVLQRALKSVSQMLGVVDLKIIFDQSLIQIAYEMVEVDEPKCPEITETTARIIRRFKSCEYATTDFSDINAIPEEVYVMDTAVDLLSKYSSITGNVRLLTKELFGKKILVY</sequence>
<dbReference type="AlphaFoldDB" id="A0A1L6ZH14"/>
<protein>
    <submittedName>
        <fullName evidence="1">Uncharacterized protein</fullName>
    </submittedName>
</protein>
<organism evidence="1 2">
    <name type="scientific">Bacillus safensis</name>
    <dbReference type="NCBI Taxonomy" id="561879"/>
    <lineage>
        <taxon>Bacteria</taxon>
        <taxon>Bacillati</taxon>
        <taxon>Bacillota</taxon>
        <taxon>Bacilli</taxon>
        <taxon>Bacillales</taxon>
        <taxon>Bacillaceae</taxon>
        <taxon>Bacillus</taxon>
    </lineage>
</organism>
<gene>
    <name evidence="1" type="ORF">BSA145_07705</name>
</gene>
<evidence type="ECO:0000313" key="1">
    <source>
        <dbReference type="EMBL" id="APT45794.1"/>
    </source>
</evidence>
<reference evidence="1 2" key="1">
    <citation type="submission" date="2016-05" db="EMBL/GenBank/DDBJ databases">
        <title>Complete Genome and Methylome Analysis of Psychrotrophic Bacterial Isolates from Antarctic Lake Untersee.</title>
        <authorList>
            <person name="Fomenkov A."/>
            <person name="Akimov V.N."/>
            <person name="Vasilyeva L.V."/>
            <person name="Andersen D."/>
            <person name="Vincze T."/>
            <person name="Roberts R.J."/>
        </authorList>
    </citation>
    <scope>NUCLEOTIDE SEQUENCE [LARGE SCALE GENOMIC DNA]</scope>
    <source>
        <strain evidence="1 2">U14-5</strain>
    </source>
</reference>
<dbReference type="RefSeq" id="WP_075622085.1">
    <property type="nucleotide sequence ID" value="NZ_CP015607.1"/>
</dbReference>